<evidence type="ECO:0000313" key="2">
    <source>
        <dbReference type="Proteomes" id="UP000266506"/>
    </source>
</evidence>
<dbReference type="RefSeq" id="WP_119016904.1">
    <property type="nucleotide sequence ID" value="NZ_QXEV01000034.1"/>
</dbReference>
<dbReference type="Gene3D" id="2.160.20.10">
    <property type="entry name" value="Single-stranded right-handed beta-helix, Pectin lyase-like"/>
    <property type="match status" value="1"/>
</dbReference>
<accession>A0A397QVK4</accession>
<dbReference type="Proteomes" id="UP000266506">
    <property type="component" value="Unassembled WGS sequence"/>
</dbReference>
<keyword evidence="2" id="KW-1185">Reference proteome</keyword>
<dbReference type="AlphaFoldDB" id="A0A397QVK4"/>
<dbReference type="InterPro" id="IPR012334">
    <property type="entry name" value="Pectin_lyas_fold"/>
</dbReference>
<reference evidence="1 2" key="1">
    <citation type="submission" date="2018-08" db="EMBL/GenBank/DDBJ databases">
        <title>Genomic Encyclopedia of Archaeal and Bacterial Type Strains, Phase II (KMG-II): from individual species to whole genera.</title>
        <authorList>
            <person name="Goeker M."/>
        </authorList>
    </citation>
    <scope>NUCLEOTIDE SEQUENCE [LARGE SCALE GENOMIC DNA]</scope>
    <source>
        <strain evidence="1 2">ATCC 27112</strain>
    </source>
</reference>
<name>A0A397QVK4_9MOLU</name>
<dbReference type="InterPro" id="IPR011050">
    <property type="entry name" value="Pectin_lyase_fold/virulence"/>
</dbReference>
<dbReference type="Pfam" id="PF12541">
    <property type="entry name" value="DUF3737"/>
    <property type="match status" value="1"/>
</dbReference>
<protein>
    <submittedName>
        <fullName evidence="1">Uncharacterized protein DUF3737</fullName>
    </submittedName>
</protein>
<dbReference type="OrthoDB" id="9803285at2"/>
<sequence length="279" mass="32117">MKRLEQGLFVGERALYNSRDLEIIDSTFEDGESPLKESKNLKLDNCIFKWKYPLWYCNNVEVINTTWLDTARSGIWYTHNLFIKDSFIEAPKQFRRSSDITLINVTIPNAEETFWTCENITLKNVFARGNYFCMNSSNIKIEDFVLAGNYAFDGAKNIEIHNAKMNSKDSFWNCENVVVYDSTIIGEYLGWNSKNIKFVNCTIDSEQGMCYMDGITMENCKLLNTNLCFEFCKDVDATINSRIDSVKNPYNGRIQAKGIDELILDDALVDSSKTTIIKE</sequence>
<evidence type="ECO:0000313" key="1">
    <source>
        <dbReference type="EMBL" id="RIA64849.1"/>
    </source>
</evidence>
<gene>
    <name evidence="1" type="ORF">EI71_01838</name>
</gene>
<dbReference type="SUPFAM" id="SSF51126">
    <property type="entry name" value="Pectin lyase-like"/>
    <property type="match status" value="1"/>
</dbReference>
<dbReference type="EMBL" id="QXEV01000034">
    <property type="protein sequence ID" value="RIA64849.1"/>
    <property type="molecule type" value="Genomic_DNA"/>
</dbReference>
<organism evidence="1 2">
    <name type="scientific">Anaeroplasma bactoclasticum</name>
    <dbReference type="NCBI Taxonomy" id="2088"/>
    <lineage>
        <taxon>Bacteria</taxon>
        <taxon>Bacillati</taxon>
        <taxon>Mycoplasmatota</taxon>
        <taxon>Mollicutes</taxon>
        <taxon>Anaeroplasmatales</taxon>
        <taxon>Anaeroplasmataceae</taxon>
        <taxon>Anaeroplasma</taxon>
    </lineage>
</organism>
<comment type="caution">
    <text evidence="1">The sequence shown here is derived from an EMBL/GenBank/DDBJ whole genome shotgun (WGS) entry which is preliminary data.</text>
</comment>
<proteinExistence type="predicted"/>
<dbReference type="InParanoid" id="A0A397QVK4"/>
<dbReference type="InterPro" id="IPR022208">
    <property type="entry name" value="DUF3737"/>
</dbReference>